<organism evidence="10 11">
    <name type="scientific">Cardiocondyla obscurior</name>
    <dbReference type="NCBI Taxonomy" id="286306"/>
    <lineage>
        <taxon>Eukaryota</taxon>
        <taxon>Metazoa</taxon>
        <taxon>Ecdysozoa</taxon>
        <taxon>Arthropoda</taxon>
        <taxon>Hexapoda</taxon>
        <taxon>Insecta</taxon>
        <taxon>Pterygota</taxon>
        <taxon>Neoptera</taxon>
        <taxon>Endopterygota</taxon>
        <taxon>Hymenoptera</taxon>
        <taxon>Apocrita</taxon>
        <taxon>Aculeata</taxon>
        <taxon>Formicoidea</taxon>
        <taxon>Formicidae</taxon>
        <taxon>Myrmicinae</taxon>
        <taxon>Cardiocondyla</taxon>
    </lineage>
</organism>
<keyword evidence="7" id="KW-0472">Membrane</keyword>
<evidence type="ECO:0000256" key="7">
    <source>
        <dbReference type="ARBA" id="ARBA00023136"/>
    </source>
</evidence>
<evidence type="ECO:0000256" key="9">
    <source>
        <dbReference type="ARBA" id="ARBA00023224"/>
    </source>
</evidence>
<evidence type="ECO:0000256" key="4">
    <source>
        <dbReference type="ARBA" id="ARBA00022692"/>
    </source>
</evidence>
<proteinExistence type="predicted"/>
<sequence>MCSYFTSVTSMMINMFLFCYTGEQLTVEAEKVARTSCTLEWYRLPDKEARGIVLVVIMSNMPIKITAGKIMDLSFKTYGDIVKTAVTYFNMLVSVAM</sequence>
<gene>
    <name evidence="10" type="ORF">PUN28_010138</name>
</gene>
<evidence type="ECO:0000256" key="8">
    <source>
        <dbReference type="ARBA" id="ARBA00023170"/>
    </source>
</evidence>
<evidence type="ECO:0000256" key="2">
    <source>
        <dbReference type="ARBA" id="ARBA00022475"/>
    </source>
</evidence>
<dbReference type="EMBL" id="JADYXP020000009">
    <property type="protein sequence ID" value="KAL0117086.1"/>
    <property type="molecule type" value="Genomic_DNA"/>
</dbReference>
<keyword evidence="4" id="KW-0812">Transmembrane</keyword>
<comment type="caution">
    <text evidence="10">The sequence shown here is derived from an EMBL/GenBank/DDBJ whole genome shotgun (WGS) entry which is preliminary data.</text>
</comment>
<dbReference type="GO" id="GO:0007165">
    <property type="term" value="P:signal transduction"/>
    <property type="evidence" value="ECO:0007669"/>
    <property type="project" value="UniProtKB-KW"/>
</dbReference>
<keyword evidence="5" id="KW-0552">Olfaction</keyword>
<keyword evidence="6" id="KW-1133">Transmembrane helix</keyword>
<dbReference type="AlphaFoldDB" id="A0AAW2FQN4"/>
<evidence type="ECO:0000313" key="11">
    <source>
        <dbReference type="Proteomes" id="UP001430953"/>
    </source>
</evidence>
<evidence type="ECO:0000256" key="6">
    <source>
        <dbReference type="ARBA" id="ARBA00022989"/>
    </source>
</evidence>
<dbReference type="GO" id="GO:0004984">
    <property type="term" value="F:olfactory receptor activity"/>
    <property type="evidence" value="ECO:0007669"/>
    <property type="project" value="InterPro"/>
</dbReference>
<reference evidence="10 11" key="1">
    <citation type="submission" date="2023-03" db="EMBL/GenBank/DDBJ databases">
        <title>High recombination rates correlate with genetic variation in Cardiocondyla obscurior ants.</title>
        <authorList>
            <person name="Errbii M."/>
        </authorList>
    </citation>
    <scope>NUCLEOTIDE SEQUENCE [LARGE SCALE GENOMIC DNA]</scope>
    <source>
        <strain evidence="10">Alpha-2009</strain>
        <tissue evidence="10">Whole body</tissue>
    </source>
</reference>
<keyword evidence="8" id="KW-0675">Receptor</keyword>
<dbReference type="InterPro" id="IPR004117">
    <property type="entry name" value="7tm6_olfct_rcpt"/>
</dbReference>
<keyword evidence="2" id="KW-1003">Cell membrane</keyword>
<name>A0AAW2FQN4_9HYME</name>
<dbReference type="GO" id="GO:0005886">
    <property type="term" value="C:plasma membrane"/>
    <property type="evidence" value="ECO:0007669"/>
    <property type="project" value="UniProtKB-SubCell"/>
</dbReference>
<comment type="subcellular location">
    <subcellularLocation>
        <location evidence="1">Cell membrane</location>
        <topology evidence="1">Multi-pass membrane protein</topology>
    </subcellularLocation>
</comment>
<evidence type="ECO:0000256" key="5">
    <source>
        <dbReference type="ARBA" id="ARBA00022725"/>
    </source>
</evidence>
<dbReference type="Pfam" id="PF02949">
    <property type="entry name" value="7tm_6"/>
    <property type="match status" value="1"/>
</dbReference>
<dbReference type="GO" id="GO:0005549">
    <property type="term" value="F:odorant binding"/>
    <property type="evidence" value="ECO:0007669"/>
    <property type="project" value="InterPro"/>
</dbReference>
<evidence type="ECO:0000256" key="3">
    <source>
        <dbReference type="ARBA" id="ARBA00022606"/>
    </source>
</evidence>
<dbReference type="PANTHER" id="PTHR21137">
    <property type="entry name" value="ODORANT RECEPTOR"/>
    <property type="match status" value="1"/>
</dbReference>
<evidence type="ECO:0000256" key="1">
    <source>
        <dbReference type="ARBA" id="ARBA00004651"/>
    </source>
</evidence>
<protein>
    <submittedName>
        <fullName evidence="10">Uncharacterized protein</fullName>
    </submittedName>
</protein>
<dbReference type="Proteomes" id="UP001430953">
    <property type="component" value="Unassembled WGS sequence"/>
</dbReference>
<dbReference type="PANTHER" id="PTHR21137:SF35">
    <property type="entry name" value="ODORANT RECEPTOR 19A-RELATED"/>
    <property type="match status" value="1"/>
</dbReference>
<evidence type="ECO:0000313" key="10">
    <source>
        <dbReference type="EMBL" id="KAL0117086.1"/>
    </source>
</evidence>
<accession>A0AAW2FQN4</accession>
<keyword evidence="3" id="KW-0716">Sensory transduction</keyword>
<keyword evidence="11" id="KW-1185">Reference proteome</keyword>
<keyword evidence="9" id="KW-0807">Transducer</keyword>